<dbReference type="Pfam" id="PF13517">
    <property type="entry name" value="FG-GAP_3"/>
    <property type="match status" value="1"/>
</dbReference>
<feature type="compositionally biased region" description="Basic residues" evidence="2">
    <location>
        <begin position="294"/>
        <end position="304"/>
    </location>
</feature>
<dbReference type="PROSITE" id="PS50006">
    <property type="entry name" value="FHA_DOMAIN"/>
    <property type="match status" value="1"/>
</dbReference>
<dbReference type="KEGG" id="tbw:NCTC13354_00625"/>
<dbReference type="InterPro" id="IPR028994">
    <property type="entry name" value="Integrin_alpha_N"/>
</dbReference>
<dbReference type="CDD" id="cd06661">
    <property type="entry name" value="GGCT_like"/>
    <property type="match status" value="1"/>
</dbReference>
<dbReference type="InterPro" id="IPR009288">
    <property type="entry name" value="AIG2-like_dom"/>
</dbReference>
<dbReference type="InterPro" id="IPR036568">
    <property type="entry name" value="GGCT-like_sf"/>
</dbReference>
<keyword evidence="5" id="KW-1185">Reference proteome</keyword>
<organism evidence="4 5">
    <name type="scientific">Trueperella bialowiezensis</name>
    <dbReference type="NCBI Taxonomy" id="312285"/>
    <lineage>
        <taxon>Bacteria</taxon>
        <taxon>Bacillati</taxon>
        <taxon>Actinomycetota</taxon>
        <taxon>Actinomycetes</taxon>
        <taxon>Actinomycetales</taxon>
        <taxon>Actinomycetaceae</taxon>
        <taxon>Trueperella</taxon>
    </lineage>
</organism>
<dbReference type="EMBL" id="LR134476">
    <property type="protein sequence ID" value="VEI12927.1"/>
    <property type="molecule type" value="Genomic_DNA"/>
</dbReference>
<proteinExistence type="predicted"/>
<evidence type="ECO:0000256" key="1">
    <source>
        <dbReference type="ARBA" id="ARBA00022729"/>
    </source>
</evidence>
<dbReference type="PANTHER" id="PTHR44103">
    <property type="entry name" value="PROPROTEIN CONVERTASE P"/>
    <property type="match status" value="1"/>
</dbReference>
<protein>
    <submittedName>
        <fullName evidence="4">FG-GAP repeat</fullName>
    </submittedName>
</protein>
<dbReference type="PANTHER" id="PTHR44103:SF1">
    <property type="entry name" value="PROPROTEIN CONVERTASE P"/>
    <property type="match status" value="1"/>
</dbReference>
<feature type="region of interest" description="Disordered" evidence="2">
    <location>
        <begin position="577"/>
        <end position="645"/>
    </location>
</feature>
<dbReference type="SUPFAM" id="SSF69318">
    <property type="entry name" value="Integrin alpha N-terminal domain"/>
    <property type="match status" value="1"/>
</dbReference>
<dbReference type="SUPFAM" id="SSF110857">
    <property type="entry name" value="Gamma-glutamyl cyclotransferase-like"/>
    <property type="match status" value="1"/>
</dbReference>
<reference evidence="4 5" key="1">
    <citation type="submission" date="2018-12" db="EMBL/GenBank/DDBJ databases">
        <authorList>
            <consortium name="Pathogen Informatics"/>
        </authorList>
    </citation>
    <scope>NUCLEOTIDE SEQUENCE [LARGE SCALE GENOMIC DNA]</scope>
    <source>
        <strain evidence="4 5">NCTC13354</strain>
    </source>
</reference>
<feature type="domain" description="FHA" evidence="3">
    <location>
        <begin position="165"/>
        <end position="218"/>
    </location>
</feature>
<dbReference type="AlphaFoldDB" id="A0A448PDD7"/>
<gene>
    <name evidence="4" type="ORF">NCTC13354_00625</name>
</gene>
<dbReference type="InterPro" id="IPR013517">
    <property type="entry name" value="FG-GAP"/>
</dbReference>
<dbReference type="InterPro" id="IPR000253">
    <property type="entry name" value="FHA_dom"/>
</dbReference>
<name>A0A448PDD7_9ACTO</name>
<dbReference type="Pfam" id="PF06094">
    <property type="entry name" value="GGACT"/>
    <property type="match status" value="1"/>
</dbReference>
<feature type="region of interest" description="Disordered" evidence="2">
    <location>
        <begin position="284"/>
        <end position="305"/>
    </location>
</feature>
<dbReference type="InterPro" id="IPR013024">
    <property type="entry name" value="GGCT-like"/>
</dbReference>
<evidence type="ECO:0000313" key="5">
    <source>
        <dbReference type="Proteomes" id="UP000269542"/>
    </source>
</evidence>
<sequence>MKDTPAMKRIILTIVTSLALVFGLLVPAHASTIKQGYSMSLLARQEGTNHLYSYGGGRSELFARGRHMGNGWGGFDYGFQIDSLSGGTYGDVIVRSPDGLLRIYHSTGSALYGGYQIGKGWHSMTAMVPVSDWDGDGRPDILARTSDGRLLLYPTRGAGSWGTVRQIGQRWNGMDIILSPGDLTSDRHADVIAREKDTGLLYLYPGNGRGGFLPPQKIGYGWTDFVNIASFGDMNGDGIPDIIGQHNNGRLYLYPGMGNGYFRSARQIGHGWQNMTLPGPWEVTAKAGPPAPRPRPKPAPRPKLRQPFVYGTLRTGDIGYHMVKGRTVSERYATVPGYQLWVTHSGKWPWAVKGAASRPLLGQVMEFPASTLDANLRRLDVYEGYYPDRPRNSMRYWRAPATTSDGAPVWIYQTTDRQARWVTRNGYLVHTGDWFAQGRSGFRSTPKLGAASIATDIPVTVTQATPSVGCTSDLGTLTDGDFLEVDFTVTAPDSTEEGYVSVPAESFVAIDSRGFPVNTFDEDAKFCSAREDDSLISFVDDGTTASGTLTLSGRIAQLYWIDDSGTAHLIWANNLPTPSPAPATTEPADDPTPLESSEPLEPIAEPTDAPASATPDGSANAPDEPAIPSPSAGPQPPERVATREE</sequence>
<accession>A0A448PDD7</accession>
<dbReference type="Gene3D" id="3.10.490.10">
    <property type="entry name" value="Gamma-glutamyl cyclotransferase-like"/>
    <property type="match status" value="1"/>
</dbReference>
<feature type="compositionally biased region" description="Low complexity" evidence="2">
    <location>
        <begin position="577"/>
        <end position="602"/>
    </location>
</feature>
<evidence type="ECO:0000256" key="2">
    <source>
        <dbReference type="SAM" id="MobiDB-lite"/>
    </source>
</evidence>
<evidence type="ECO:0000313" key="4">
    <source>
        <dbReference type="EMBL" id="VEI12927.1"/>
    </source>
</evidence>
<evidence type="ECO:0000259" key="3">
    <source>
        <dbReference type="PROSITE" id="PS50006"/>
    </source>
</evidence>
<keyword evidence="1" id="KW-0732">Signal</keyword>
<dbReference type="OrthoDB" id="514320at2"/>
<dbReference type="Gene3D" id="2.130.10.130">
    <property type="entry name" value="Integrin alpha, N-terminal"/>
    <property type="match status" value="1"/>
</dbReference>
<feature type="compositionally biased region" description="Pro residues" evidence="2">
    <location>
        <begin position="625"/>
        <end position="637"/>
    </location>
</feature>
<dbReference type="Proteomes" id="UP000269542">
    <property type="component" value="Chromosome"/>
</dbReference>